<dbReference type="Pfam" id="PF13637">
    <property type="entry name" value="Ank_4"/>
    <property type="match status" value="1"/>
</dbReference>
<organism evidence="5">
    <name type="scientific">Cyprideis torosa</name>
    <dbReference type="NCBI Taxonomy" id="163714"/>
    <lineage>
        <taxon>Eukaryota</taxon>
        <taxon>Metazoa</taxon>
        <taxon>Ecdysozoa</taxon>
        <taxon>Arthropoda</taxon>
        <taxon>Crustacea</taxon>
        <taxon>Oligostraca</taxon>
        <taxon>Ostracoda</taxon>
        <taxon>Podocopa</taxon>
        <taxon>Podocopida</taxon>
        <taxon>Cytherocopina</taxon>
        <taxon>Cytheroidea</taxon>
        <taxon>Cytherideidae</taxon>
        <taxon>Cyprideis</taxon>
    </lineage>
</organism>
<dbReference type="SMART" id="SM00248">
    <property type="entry name" value="ANK"/>
    <property type="match status" value="10"/>
</dbReference>
<dbReference type="InterPro" id="IPR051165">
    <property type="entry name" value="Multifunctional_ANK_Repeat"/>
</dbReference>
<dbReference type="PROSITE" id="PS50297">
    <property type="entry name" value="ANK_REP_REGION"/>
    <property type="match status" value="7"/>
</dbReference>
<feature type="region of interest" description="Disordered" evidence="4">
    <location>
        <begin position="500"/>
        <end position="540"/>
    </location>
</feature>
<feature type="compositionally biased region" description="Basic residues" evidence="4">
    <location>
        <begin position="500"/>
        <end position="511"/>
    </location>
</feature>
<protein>
    <submittedName>
        <fullName evidence="5">Uncharacterized protein</fullName>
    </submittedName>
</protein>
<sequence>MEGTAVADSSAPSGTSTPKLILDDNDVEMGWDNPHFVSMYCGDGDLGSRSPPCEGCVESLTCNRHEIPSVVQLDNVPLDGLRELEINSRDSFRLKLLTFLTTESTEPVEGECNQSDDIDEIQEILQESNPNEKIFALLLSAFRGSLEGVTAALDAGAAVDARDALGRTALHISCLSDNLEVTELLIKRGSTVNIWDAMNKVTPLCCAAVAGALEICRLLVVNGADINAGVEQGISALKYAVTFNRIECVQFLLESKAAVNFTLAWSETPVHVAASEGYVECLKMLLSCGGATNASRGVQEKMTPLHLAACSSAHECVRILIESGCDIHALNSRRKTALHLAASAQSVESVLDLLQHGAVVDAQDDEFRTPLHAAISKRAINLECVRLLLDHRADPNIRDIFGFTPLHYAASNEFSQCVKLLLERGADVTIKNRRGVTPLMCIVRKTPNALNKLKEMFDGGLLLNDEVVPEAYAFLFTLRPNDPREKQLPKEILESAYRMAKVKNQRRRRTTVHRDNRSISSTGTERDPPPPATAHDPAGLDWSDMEHIKSLLSCLHELGDSKEMRDTQLEYLERKVERTEDILQGMQRHLEMMQKAMQEVSSIVKRSSVPLTLSPLASPGARALRPDSLCASSCETLPQTSAPNSPVVRRLIRDSARGKSFQMPSQLAPLRQVHKRNKRVRPVSETECDHNMDVHSKPW</sequence>
<keyword evidence="1" id="KW-0677">Repeat</keyword>
<dbReference type="SUPFAM" id="SSF48403">
    <property type="entry name" value="Ankyrin repeat"/>
    <property type="match status" value="1"/>
</dbReference>
<evidence type="ECO:0000256" key="1">
    <source>
        <dbReference type="ARBA" id="ARBA00022737"/>
    </source>
</evidence>
<dbReference type="AlphaFoldDB" id="A0A7R8WGD8"/>
<accession>A0A7R8WGD8</accession>
<dbReference type="InterPro" id="IPR002110">
    <property type="entry name" value="Ankyrin_rpt"/>
</dbReference>
<keyword evidence="3" id="KW-0175">Coiled coil</keyword>
<dbReference type="InterPro" id="IPR036770">
    <property type="entry name" value="Ankyrin_rpt-contain_sf"/>
</dbReference>
<dbReference type="PRINTS" id="PR01415">
    <property type="entry name" value="ANKYRIN"/>
</dbReference>
<dbReference type="Pfam" id="PF12796">
    <property type="entry name" value="Ank_2"/>
    <property type="match status" value="2"/>
</dbReference>
<keyword evidence="2" id="KW-0040">ANK repeat</keyword>
<name>A0A7R8WGD8_9CRUS</name>
<dbReference type="Gene3D" id="1.25.40.20">
    <property type="entry name" value="Ankyrin repeat-containing domain"/>
    <property type="match status" value="3"/>
</dbReference>
<evidence type="ECO:0000256" key="2">
    <source>
        <dbReference type="ARBA" id="ARBA00023043"/>
    </source>
</evidence>
<feature type="region of interest" description="Disordered" evidence="4">
    <location>
        <begin position="1"/>
        <end position="21"/>
    </location>
</feature>
<reference evidence="5" key="1">
    <citation type="submission" date="2020-11" db="EMBL/GenBank/DDBJ databases">
        <authorList>
            <person name="Tran Van P."/>
        </authorList>
    </citation>
    <scope>NUCLEOTIDE SEQUENCE</scope>
</reference>
<gene>
    <name evidence="5" type="ORF">CTOB1V02_LOCUS9001</name>
</gene>
<feature type="coiled-coil region" evidence="3">
    <location>
        <begin position="569"/>
        <end position="596"/>
    </location>
</feature>
<evidence type="ECO:0000256" key="3">
    <source>
        <dbReference type="SAM" id="Coils"/>
    </source>
</evidence>
<dbReference type="PROSITE" id="PS50088">
    <property type="entry name" value="ANK_REPEAT"/>
    <property type="match status" value="7"/>
</dbReference>
<evidence type="ECO:0000313" key="5">
    <source>
        <dbReference type="EMBL" id="CAD7231147.1"/>
    </source>
</evidence>
<feature type="compositionally biased region" description="Basic and acidic residues" evidence="4">
    <location>
        <begin position="682"/>
        <end position="699"/>
    </location>
</feature>
<dbReference type="PANTHER" id="PTHR24123">
    <property type="entry name" value="ANKYRIN REPEAT-CONTAINING"/>
    <property type="match status" value="1"/>
</dbReference>
<proteinExistence type="predicted"/>
<dbReference type="EMBL" id="OB663219">
    <property type="protein sequence ID" value="CAD7231147.1"/>
    <property type="molecule type" value="Genomic_DNA"/>
</dbReference>
<evidence type="ECO:0000256" key="4">
    <source>
        <dbReference type="SAM" id="MobiDB-lite"/>
    </source>
</evidence>
<feature type="region of interest" description="Disordered" evidence="4">
    <location>
        <begin position="676"/>
        <end position="699"/>
    </location>
</feature>
<dbReference type="Pfam" id="PF00023">
    <property type="entry name" value="Ank"/>
    <property type="match status" value="2"/>
</dbReference>
<dbReference type="OrthoDB" id="7464126at2759"/>
<dbReference type="PANTHER" id="PTHR24123:SF141">
    <property type="entry name" value="ANKYRIN 2, ISOFORM U"/>
    <property type="match status" value="1"/>
</dbReference>